<proteinExistence type="predicted"/>
<feature type="non-terminal residue" evidence="1">
    <location>
        <position position="119"/>
    </location>
</feature>
<reference evidence="1" key="1">
    <citation type="submission" date="2018-05" db="EMBL/GenBank/DDBJ databases">
        <authorList>
            <person name="Lanie J.A."/>
            <person name="Ng W.-L."/>
            <person name="Kazmierczak K.M."/>
            <person name="Andrzejewski T.M."/>
            <person name="Davidsen T.M."/>
            <person name="Wayne K.J."/>
            <person name="Tettelin H."/>
            <person name="Glass J.I."/>
            <person name="Rusch D."/>
            <person name="Podicherti R."/>
            <person name="Tsui H.-C.T."/>
            <person name="Winkler M.E."/>
        </authorList>
    </citation>
    <scope>NUCLEOTIDE SEQUENCE</scope>
</reference>
<dbReference type="EMBL" id="UINC01193717">
    <property type="protein sequence ID" value="SVE09464.1"/>
    <property type="molecule type" value="Genomic_DNA"/>
</dbReference>
<organism evidence="1">
    <name type="scientific">marine metagenome</name>
    <dbReference type="NCBI Taxonomy" id="408172"/>
    <lineage>
        <taxon>unclassified sequences</taxon>
        <taxon>metagenomes</taxon>
        <taxon>ecological metagenomes</taxon>
    </lineage>
</organism>
<accession>A0A383AP58</accession>
<name>A0A383AP58_9ZZZZ</name>
<protein>
    <submittedName>
        <fullName evidence="1">Uncharacterized protein</fullName>
    </submittedName>
</protein>
<sequence>MARQALFDLIKTQETYRAKHNKYANELAQLLNYDLKYHTGIVYLEIQSAGKDKYRAISLPAESTTARVFIYDTSKGGFYEADEVEVSRYVLGALNFIRGEKEKQKTSILLATILLGSLV</sequence>
<gene>
    <name evidence="1" type="ORF">METZ01_LOCUS462318</name>
</gene>
<evidence type="ECO:0000313" key="1">
    <source>
        <dbReference type="EMBL" id="SVE09464.1"/>
    </source>
</evidence>
<dbReference type="AlphaFoldDB" id="A0A383AP58"/>